<dbReference type="GO" id="GO:0051082">
    <property type="term" value="F:unfolded protein binding"/>
    <property type="evidence" value="ECO:0007669"/>
    <property type="project" value="TreeGrafter"/>
</dbReference>
<evidence type="ECO:0000256" key="1">
    <source>
        <dbReference type="SAM" id="MobiDB-lite"/>
    </source>
</evidence>
<organism evidence="3 4">
    <name type="scientific">Galendromus occidentalis</name>
    <name type="common">western predatory mite</name>
    <dbReference type="NCBI Taxonomy" id="34638"/>
    <lineage>
        <taxon>Eukaryota</taxon>
        <taxon>Metazoa</taxon>
        <taxon>Ecdysozoa</taxon>
        <taxon>Arthropoda</taxon>
        <taxon>Chelicerata</taxon>
        <taxon>Arachnida</taxon>
        <taxon>Acari</taxon>
        <taxon>Parasitiformes</taxon>
        <taxon>Mesostigmata</taxon>
        <taxon>Gamasina</taxon>
        <taxon>Phytoseioidea</taxon>
        <taxon>Phytoseiidae</taxon>
        <taxon>Typhlodrominae</taxon>
        <taxon>Galendromus</taxon>
    </lineage>
</organism>
<name>A0AAJ7PAJ1_9ACAR</name>
<dbReference type="Proteomes" id="UP000694867">
    <property type="component" value="Unplaced"/>
</dbReference>
<dbReference type="KEGG" id="goe:108864811"/>
<sequence length="286" mass="32413">MVRSVKSFRLDHCCILILVASFVDSKIQKPLTISLDARWNHTPLHLEAAEFFAEEGADTFWRYVTDFQKLDLKNFTTASEKVQYENIIELASRQLSEGRFALFKLSLALRAHSPAVEAFQRIAQDKELPDCEFVFELPGHVTCILEEIDSFIEERGSGLIDVYGIDHEFGASTDGVIVVLYADIAHPDFHRYHNALVKRLTQGKIRYILRHHVSKSLNRKVRLGGYGVELALKSMEYKSQDDASIKERETSTSDEDTDSVDGDSFEIENIMVSSVHEVSRITPGAD</sequence>
<accession>A0AAJ7PAJ1</accession>
<dbReference type="RefSeq" id="XP_018496559.1">
    <property type="nucleotide sequence ID" value="XM_018641043.1"/>
</dbReference>
<dbReference type="PANTHER" id="PTHR11226">
    <property type="entry name" value="UDP-GLUCOSE GLYCOPROTEIN:GLUCOSYLTRANSFERASE"/>
    <property type="match status" value="1"/>
</dbReference>
<dbReference type="Pfam" id="PF18400">
    <property type="entry name" value="Thioredoxin_12"/>
    <property type="match status" value="1"/>
</dbReference>
<keyword evidence="3" id="KW-1185">Reference proteome</keyword>
<proteinExistence type="predicted"/>
<reference evidence="4" key="1">
    <citation type="submission" date="2025-08" db="UniProtKB">
        <authorList>
            <consortium name="RefSeq"/>
        </authorList>
    </citation>
    <scope>IDENTIFICATION</scope>
</reference>
<feature type="domain" description="UGGT thioredoxin-like" evidence="2">
    <location>
        <begin position="42"/>
        <end position="218"/>
    </location>
</feature>
<dbReference type="PANTHER" id="PTHR11226:SF0">
    <property type="entry name" value="UDP-GLUCOSE:GLYCOPROTEIN GLUCOSYLTRANSFERASE"/>
    <property type="match status" value="1"/>
</dbReference>
<dbReference type="GO" id="GO:0018279">
    <property type="term" value="P:protein N-linked glycosylation via asparagine"/>
    <property type="evidence" value="ECO:0007669"/>
    <property type="project" value="TreeGrafter"/>
</dbReference>
<feature type="compositionally biased region" description="Acidic residues" evidence="1">
    <location>
        <begin position="252"/>
        <end position="262"/>
    </location>
</feature>
<dbReference type="InterPro" id="IPR040693">
    <property type="entry name" value="UGGT_TRXL_1"/>
</dbReference>
<dbReference type="InterPro" id="IPR009448">
    <property type="entry name" value="UDP-g_GGtrans"/>
</dbReference>
<dbReference type="GO" id="GO:0005783">
    <property type="term" value="C:endoplasmic reticulum"/>
    <property type="evidence" value="ECO:0007669"/>
    <property type="project" value="TreeGrafter"/>
</dbReference>
<dbReference type="GeneID" id="108864811"/>
<evidence type="ECO:0000313" key="3">
    <source>
        <dbReference type="Proteomes" id="UP000694867"/>
    </source>
</evidence>
<dbReference type="GO" id="GO:0003980">
    <property type="term" value="F:UDP-glucose:glycoprotein glucosyltransferase activity"/>
    <property type="evidence" value="ECO:0007669"/>
    <property type="project" value="InterPro"/>
</dbReference>
<protein>
    <submittedName>
        <fullName evidence="4">UDP-glucose:glycoprotein glucosyltransferase</fullName>
    </submittedName>
</protein>
<feature type="region of interest" description="Disordered" evidence="1">
    <location>
        <begin position="241"/>
        <end position="262"/>
    </location>
</feature>
<evidence type="ECO:0000259" key="2">
    <source>
        <dbReference type="Pfam" id="PF18400"/>
    </source>
</evidence>
<gene>
    <name evidence="4" type="primary">LOC108864811</name>
</gene>
<feature type="compositionally biased region" description="Basic and acidic residues" evidence="1">
    <location>
        <begin position="241"/>
        <end position="251"/>
    </location>
</feature>
<dbReference type="AlphaFoldDB" id="A0AAJ7PAJ1"/>
<evidence type="ECO:0000313" key="4">
    <source>
        <dbReference type="RefSeq" id="XP_018496559.1"/>
    </source>
</evidence>
<dbReference type="GO" id="GO:0036503">
    <property type="term" value="P:ERAD pathway"/>
    <property type="evidence" value="ECO:0007669"/>
    <property type="project" value="TreeGrafter"/>
</dbReference>